<gene>
    <name evidence="1" type="ORF">CL176_06480</name>
</gene>
<evidence type="ECO:0000313" key="2">
    <source>
        <dbReference type="Proteomes" id="UP000263232"/>
    </source>
</evidence>
<protein>
    <submittedName>
        <fullName evidence="1">Uncharacterized protein</fullName>
    </submittedName>
</protein>
<proteinExistence type="predicted"/>
<accession>A0A347WKR5</accession>
<name>A0A347WKR5_9LACT</name>
<dbReference type="EMBL" id="CP023434">
    <property type="protein sequence ID" value="AXY25672.1"/>
    <property type="molecule type" value="Genomic_DNA"/>
</dbReference>
<organism evidence="1 2">
    <name type="scientific">Suicoccus acidiformans</name>
    <dbReference type="NCBI Taxonomy" id="2036206"/>
    <lineage>
        <taxon>Bacteria</taxon>
        <taxon>Bacillati</taxon>
        <taxon>Bacillota</taxon>
        <taxon>Bacilli</taxon>
        <taxon>Lactobacillales</taxon>
        <taxon>Aerococcaceae</taxon>
        <taxon>Suicoccus</taxon>
    </lineage>
</organism>
<dbReference type="Pfam" id="PF20374">
    <property type="entry name" value="DUF6669"/>
    <property type="match status" value="1"/>
</dbReference>
<dbReference type="Proteomes" id="UP000263232">
    <property type="component" value="Chromosome"/>
</dbReference>
<evidence type="ECO:0000313" key="1">
    <source>
        <dbReference type="EMBL" id="AXY25672.1"/>
    </source>
</evidence>
<dbReference type="InterPro" id="IPR046610">
    <property type="entry name" value="DUF6669"/>
</dbReference>
<dbReference type="KEGG" id="abae:CL176_06480"/>
<sequence>MEIMKIKGSLNKGFTGGITYITLIPDDFEELNVTLSFGMREVKVIDKTLVEDIQTSWQANYPEPADDETIKEIIARQKGEINFSLFINDQFIGAAHRDDTNKIVKITKTDASLGFQPYHGRRGIIKIILNVISVVNDNTPYELKVEVA</sequence>
<dbReference type="OrthoDB" id="1690737at2"/>
<dbReference type="RefSeq" id="WP_118990575.1">
    <property type="nucleotide sequence ID" value="NZ_CP023434.1"/>
</dbReference>
<keyword evidence="2" id="KW-1185">Reference proteome</keyword>
<reference evidence="1 2" key="1">
    <citation type="submission" date="2017-09" db="EMBL/GenBank/DDBJ databases">
        <title>Complete genome sequence of Oxytococcus suis strain ZY16052.</title>
        <authorList>
            <person name="Li F."/>
        </authorList>
    </citation>
    <scope>NUCLEOTIDE SEQUENCE [LARGE SCALE GENOMIC DNA]</scope>
    <source>
        <strain evidence="1 2">ZY16052</strain>
    </source>
</reference>
<dbReference type="AlphaFoldDB" id="A0A347WKR5"/>